<comment type="caution">
    <text evidence="4">The sequence shown here is derived from an EMBL/GenBank/DDBJ whole genome shotgun (WGS) entry which is preliminary data.</text>
</comment>
<organism evidence="4 5">
    <name type="scientific">Halomarina halobia</name>
    <dbReference type="NCBI Taxonomy" id="3033386"/>
    <lineage>
        <taxon>Archaea</taxon>
        <taxon>Methanobacteriati</taxon>
        <taxon>Methanobacteriota</taxon>
        <taxon>Stenosarchaea group</taxon>
        <taxon>Halobacteria</taxon>
        <taxon>Halobacteriales</taxon>
        <taxon>Natronomonadaceae</taxon>
        <taxon>Halomarina</taxon>
    </lineage>
</organism>
<evidence type="ECO:0000256" key="2">
    <source>
        <dbReference type="ARBA" id="ARBA00022801"/>
    </source>
</evidence>
<gene>
    <name evidence="4" type="ORF">ACFQPE_04565</name>
</gene>
<evidence type="ECO:0000313" key="5">
    <source>
        <dbReference type="Proteomes" id="UP001596547"/>
    </source>
</evidence>
<dbReference type="InterPro" id="IPR029069">
    <property type="entry name" value="HotDog_dom_sf"/>
</dbReference>
<dbReference type="EMBL" id="JBHTBF010000001">
    <property type="protein sequence ID" value="MFC7316069.1"/>
    <property type="molecule type" value="Genomic_DNA"/>
</dbReference>
<dbReference type="NCBIfam" id="TIGR00369">
    <property type="entry name" value="unchar_dom_1"/>
    <property type="match status" value="1"/>
</dbReference>
<dbReference type="InterPro" id="IPR003736">
    <property type="entry name" value="PAAI_dom"/>
</dbReference>
<keyword evidence="2 4" id="KW-0378">Hydrolase</keyword>
<dbReference type="CDD" id="cd03443">
    <property type="entry name" value="PaaI_thioesterase"/>
    <property type="match status" value="1"/>
</dbReference>
<comment type="similarity">
    <text evidence="1">Belongs to the thioesterase PaaI family.</text>
</comment>
<evidence type="ECO:0000313" key="4">
    <source>
        <dbReference type="EMBL" id="MFC7316069.1"/>
    </source>
</evidence>
<dbReference type="Proteomes" id="UP001596547">
    <property type="component" value="Unassembled WGS sequence"/>
</dbReference>
<reference evidence="4 5" key="1">
    <citation type="journal article" date="2019" name="Int. J. Syst. Evol. Microbiol.">
        <title>The Global Catalogue of Microorganisms (GCM) 10K type strain sequencing project: providing services to taxonomists for standard genome sequencing and annotation.</title>
        <authorList>
            <consortium name="The Broad Institute Genomics Platform"/>
            <consortium name="The Broad Institute Genome Sequencing Center for Infectious Disease"/>
            <person name="Wu L."/>
            <person name="Ma J."/>
        </authorList>
    </citation>
    <scope>NUCLEOTIDE SEQUENCE [LARGE SCALE GENOMIC DNA]</scope>
    <source>
        <strain evidence="4 5">PSR21</strain>
    </source>
</reference>
<dbReference type="InterPro" id="IPR039298">
    <property type="entry name" value="ACOT13"/>
</dbReference>
<keyword evidence="5" id="KW-1185">Reference proteome</keyword>
<dbReference type="PANTHER" id="PTHR21660:SF1">
    <property type="entry name" value="ACYL-COENZYME A THIOESTERASE 13"/>
    <property type="match status" value="1"/>
</dbReference>
<dbReference type="Pfam" id="PF03061">
    <property type="entry name" value="4HBT"/>
    <property type="match status" value="1"/>
</dbReference>
<dbReference type="SUPFAM" id="SSF54637">
    <property type="entry name" value="Thioesterase/thiol ester dehydrase-isomerase"/>
    <property type="match status" value="1"/>
</dbReference>
<dbReference type="GO" id="GO:0016787">
    <property type="term" value="F:hydrolase activity"/>
    <property type="evidence" value="ECO:0007669"/>
    <property type="project" value="UniProtKB-KW"/>
</dbReference>
<dbReference type="GeneID" id="79315048"/>
<sequence>MSADADCDADGDTDADADSKVDADAIERHLRRGVDEYGLFRWLDLDFEVLEPGRVAMSVPFDEKFVNLTGRTIHGGITAALIDTASGFALRSTFERPEAASLTTTDLNVRYVRPARDDVRAAAEVVRAGRSMGVTEVTVTSTTPDGEERTVATGGTTYRIFRGEGDE</sequence>
<dbReference type="EC" id="3.1.2.-" evidence="4"/>
<evidence type="ECO:0000256" key="1">
    <source>
        <dbReference type="ARBA" id="ARBA00008324"/>
    </source>
</evidence>
<name>A0ABD6A615_9EURY</name>
<dbReference type="PANTHER" id="PTHR21660">
    <property type="entry name" value="THIOESTERASE SUPERFAMILY MEMBER-RELATED"/>
    <property type="match status" value="1"/>
</dbReference>
<feature type="domain" description="Thioesterase" evidence="3">
    <location>
        <begin position="72"/>
        <end position="143"/>
    </location>
</feature>
<dbReference type="Gene3D" id="3.10.129.10">
    <property type="entry name" value="Hotdog Thioesterase"/>
    <property type="match status" value="1"/>
</dbReference>
<dbReference type="InterPro" id="IPR006683">
    <property type="entry name" value="Thioestr_dom"/>
</dbReference>
<evidence type="ECO:0000259" key="3">
    <source>
        <dbReference type="Pfam" id="PF03061"/>
    </source>
</evidence>
<dbReference type="AlphaFoldDB" id="A0ABD6A615"/>
<proteinExistence type="inferred from homology"/>
<dbReference type="RefSeq" id="WP_276305466.1">
    <property type="nucleotide sequence ID" value="NZ_CP119992.1"/>
</dbReference>
<accession>A0ABD6A615</accession>
<protein>
    <submittedName>
        <fullName evidence="4">PaaI family thioesterase</fullName>
        <ecNumber evidence="4">3.1.2.-</ecNumber>
    </submittedName>
</protein>